<dbReference type="SUPFAM" id="SSF46785">
    <property type="entry name" value="Winged helix' DNA-binding domain"/>
    <property type="match status" value="1"/>
</dbReference>
<dbReference type="PANTHER" id="PTHR34293">
    <property type="entry name" value="HTH-TYPE TRANSCRIPTIONAL REGULATOR TRMBL2"/>
    <property type="match status" value="1"/>
</dbReference>
<dbReference type="InterPro" id="IPR036390">
    <property type="entry name" value="WH_DNA-bd_sf"/>
</dbReference>
<dbReference type="Gene3D" id="1.10.10.10">
    <property type="entry name" value="Winged helix-like DNA-binding domain superfamily/Winged helix DNA-binding domain"/>
    <property type="match status" value="1"/>
</dbReference>
<feature type="domain" description="Transcription regulator TrmB N-terminal" evidence="1">
    <location>
        <begin position="8"/>
        <end position="75"/>
    </location>
</feature>
<comment type="caution">
    <text evidence="2">The sequence shown here is derived from an EMBL/GenBank/DDBJ whole genome shotgun (WGS) entry which is preliminary data.</text>
</comment>
<reference evidence="2 3" key="1">
    <citation type="submission" date="2017-09" db="EMBL/GenBank/DDBJ databases">
        <title>Depth-based differentiation of microbial function through sediment-hosted aquifers and enrichment of novel symbionts in the deep terrestrial subsurface.</title>
        <authorList>
            <person name="Probst A.J."/>
            <person name="Ladd B."/>
            <person name="Jarett J.K."/>
            <person name="Geller-Mcgrath D.E."/>
            <person name="Sieber C.M."/>
            <person name="Emerson J.B."/>
            <person name="Anantharaman K."/>
            <person name="Thomas B.C."/>
            <person name="Malmstrom R."/>
            <person name="Stieglmeier M."/>
            <person name="Klingl A."/>
            <person name="Woyke T."/>
            <person name="Ryan C.M."/>
            <person name="Banfield J.F."/>
        </authorList>
    </citation>
    <scope>NUCLEOTIDE SEQUENCE [LARGE SCALE GENOMIC DNA]</scope>
    <source>
        <strain evidence="2">CG10_big_fil_rev_8_21_14_0_10_36_16</strain>
    </source>
</reference>
<dbReference type="PANTHER" id="PTHR34293:SF1">
    <property type="entry name" value="HTH-TYPE TRANSCRIPTIONAL REGULATOR TRMBL2"/>
    <property type="match status" value="1"/>
</dbReference>
<dbReference type="AlphaFoldDB" id="A0A2J0Q6Z9"/>
<gene>
    <name evidence="2" type="ORF">COV29_03260</name>
</gene>
<dbReference type="InterPro" id="IPR051797">
    <property type="entry name" value="TrmB-like"/>
</dbReference>
<proteinExistence type="predicted"/>
<protein>
    <recommendedName>
        <fullName evidence="1">Transcription regulator TrmB N-terminal domain-containing protein</fullName>
    </recommendedName>
</protein>
<dbReference type="Pfam" id="PF01978">
    <property type="entry name" value="TrmB"/>
    <property type="match status" value="1"/>
</dbReference>
<evidence type="ECO:0000313" key="3">
    <source>
        <dbReference type="Proteomes" id="UP000228496"/>
    </source>
</evidence>
<sequence>MEIQKIIQNLGLTEKEAAVYLASLELGDEKLFKIAKTAHIPRTSCYNMVKSLISKGLISVFKTGTGQFYKAESPERLLNSLRENEISLRKILPQLKSKHQETNNKPRVYFYENAQGIKTILEDILIKQHPLMAITSVDDALNVLGDNFRDFINKRHKKYLRVRLLTQKSDYSLELKNRDEQELRRTKFLPVDFIFKTANFIYGNRIAIIDFQRKNPFGLIIEDENISETQRMLFEITWKQATS</sequence>
<accession>A0A2J0Q6Z9</accession>
<dbReference type="EMBL" id="PCXQ01000005">
    <property type="protein sequence ID" value="PJE50728.1"/>
    <property type="molecule type" value="Genomic_DNA"/>
</dbReference>
<dbReference type="Proteomes" id="UP000228496">
    <property type="component" value="Unassembled WGS sequence"/>
</dbReference>
<evidence type="ECO:0000313" key="2">
    <source>
        <dbReference type="EMBL" id="PJE50728.1"/>
    </source>
</evidence>
<dbReference type="InterPro" id="IPR036388">
    <property type="entry name" value="WH-like_DNA-bd_sf"/>
</dbReference>
<dbReference type="InterPro" id="IPR002831">
    <property type="entry name" value="Tscrpt_reg_TrmB_N"/>
</dbReference>
<organism evidence="2 3">
    <name type="scientific">Candidatus Yanofskybacteria bacterium CG10_big_fil_rev_8_21_14_0_10_36_16</name>
    <dbReference type="NCBI Taxonomy" id="1975096"/>
    <lineage>
        <taxon>Bacteria</taxon>
        <taxon>Candidatus Yanofskyibacteriota</taxon>
    </lineage>
</organism>
<evidence type="ECO:0000259" key="1">
    <source>
        <dbReference type="Pfam" id="PF01978"/>
    </source>
</evidence>
<name>A0A2J0Q6Z9_9BACT</name>